<reference evidence="5" key="1">
    <citation type="submission" date="2023-01" db="EMBL/GenBank/DDBJ databases">
        <title>Exophiala dermititidis isolated from Cystic Fibrosis Patient.</title>
        <authorList>
            <person name="Kurbessoian T."/>
            <person name="Crocker A."/>
            <person name="Murante D."/>
            <person name="Hogan D.A."/>
            <person name="Stajich J.E."/>
        </authorList>
    </citation>
    <scope>NUCLEOTIDE SEQUENCE</scope>
    <source>
        <strain evidence="5">Ex8</strain>
    </source>
</reference>
<dbReference type="GO" id="GO:0004467">
    <property type="term" value="F:long-chain fatty acid-CoA ligase activity"/>
    <property type="evidence" value="ECO:0007669"/>
    <property type="project" value="UniProtKB-EC"/>
</dbReference>
<comment type="caution">
    <text evidence="5">The sequence shown here is derived from an EMBL/GenBank/DDBJ whole genome shotgun (WGS) entry which is preliminary data.</text>
</comment>
<accession>A0AAN6ISP8</accession>
<dbReference type="AlphaFoldDB" id="A0AAN6ISP8"/>
<organism evidence="5 6">
    <name type="scientific">Exophiala dermatitidis</name>
    <name type="common">Black yeast-like fungus</name>
    <name type="synonym">Wangiella dermatitidis</name>
    <dbReference type="NCBI Taxonomy" id="5970"/>
    <lineage>
        <taxon>Eukaryota</taxon>
        <taxon>Fungi</taxon>
        <taxon>Dikarya</taxon>
        <taxon>Ascomycota</taxon>
        <taxon>Pezizomycotina</taxon>
        <taxon>Eurotiomycetes</taxon>
        <taxon>Chaetothyriomycetidae</taxon>
        <taxon>Chaetothyriales</taxon>
        <taxon>Herpotrichiellaceae</taxon>
        <taxon>Exophiala</taxon>
    </lineage>
</organism>
<gene>
    <name evidence="5" type="primary">FAA2</name>
    <name evidence="5" type="ORF">HRR80_006090</name>
</gene>
<keyword evidence="1" id="KW-0547">Nucleotide-binding</keyword>
<keyword evidence="2" id="KW-0067">ATP-binding</keyword>
<evidence type="ECO:0000313" key="5">
    <source>
        <dbReference type="EMBL" id="KAJ8989954.1"/>
    </source>
</evidence>
<evidence type="ECO:0000259" key="4">
    <source>
        <dbReference type="Pfam" id="PF00501"/>
    </source>
</evidence>
<feature type="domain" description="AMP-dependent synthetase/ligase" evidence="4">
    <location>
        <begin position="70"/>
        <end position="524"/>
    </location>
</feature>
<dbReference type="InterPro" id="IPR042099">
    <property type="entry name" value="ANL_N_sf"/>
</dbReference>
<dbReference type="Gene3D" id="3.40.50.12780">
    <property type="entry name" value="N-terminal domain of ligase-like"/>
    <property type="match status" value="1"/>
</dbReference>
<dbReference type="EMBL" id="JAJGCB010000012">
    <property type="protein sequence ID" value="KAJ8989954.1"/>
    <property type="molecule type" value="Genomic_DNA"/>
</dbReference>
<dbReference type="GO" id="GO:0005524">
    <property type="term" value="F:ATP binding"/>
    <property type="evidence" value="ECO:0007669"/>
    <property type="project" value="UniProtKB-KW"/>
</dbReference>
<dbReference type="PROSITE" id="PS00455">
    <property type="entry name" value="AMP_BINDING"/>
    <property type="match status" value="1"/>
</dbReference>
<dbReference type="InterPro" id="IPR000873">
    <property type="entry name" value="AMP-dep_synth/lig_dom"/>
</dbReference>
<dbReference type="InterPro" id="IPR020845">
    <property type="entry name" value="AMP-binding_CS"/>
</dbReference>
<dbReference type="EC" id="6.2.1.3" evidence="5"/>
<evidence type="ECO:0000256" key="3">
    <source>
        <dbReference type="SAM" id="MobiDB-lite"/>
    </source>
</evidence>
<sequence length="722" mass="79559">MPLPSLLSSKPPHLQKAEEYHDPLPQGEPCSITVPGSDKPGRTPVYRHHKCRDGLLQTLDPSVRTGHDMFESAAQRYPHAPCLGYRPYDSAKKTFGPFEWLDYETVQKRRADFGVGIVELHAREGITGTGYGVGLWCQNRPEWQLTDLACMSQSLFSVSLYDTLGPETSEYIIRHANLACVVCSLPHVPTLLKLKPRLPNLKIIIVLDPLGTTAPNEKPELSKQALLDSLAADVGLKIFSLETVEKLGESLKRPYTPPRPSDPITINYTSGTTGPPKGVVLTHAMAVAATSSSLCSSKLDQSGVGLSYLPLAHIYGRLLEHTSLWAGARLGYFHGNVLELVDDLKLLRPTIFASVPRLFNRFGGAIKAQTVEQPGFKGALSRHIVRTKLANAAEPSPKSKSSHNPTQYHAIYDRIWGRKVAAALGLDRAKTMVSGSAPLDPSLQQFLRVVFSTRFIQGYGLTETYAVALAQPPGDFSVGNCGGVMPCQEACLLSVPDMDYTVDDKPYPRGELLLRGESVFKGYYKNDEETAKAFTEDGWFKTGDICTVDELGRFTIIDRRKNVLKLAQGEYISPERIEGVYLSSCSYLAQAFVHGDSVQTFLVGIFGVQPDTFAPFASKVLGRDISPTDLEAIKAACEEPKVKQAVLKDLDRAGRRKKFAGYERVRNIQLALEPFSVENDLLTPTLKLKRPVAAKRYRDVLDRLYAEALEEEKRTGGAKAKL</sequence>
<dbReference type="PANTHER" id="PTHR43272">
    <property type="entry name" value="LONG-CHAIN-FATTY-ACID--COA LIGASE"/>
    <property type="match status" value="1"/>
</dbReference>
<dbReference type="GO" id="GO:0016020">
    <property type="term" value="C:membrane"/>
    <property type="evidence" value="ECO:0007669"/>
    <property type="project" value="TreeGrafter"/>
</dbReference>
<keyword evidence="5" id="KW-0436">Ligase</keyword>
<dbReference type="GO" id="GO:0005783">
    <property type="term" value="C:endoplasmic reticulum"/>
    <property type="evidence" value="ECO:0007669"/>
    <property type="project" value="TreeGrafter"/>
</dbReference>
<evidence type="ECO:0000256" key="1">
    <source>
        <dbReference type="ARBA" id="ARBA00022741"/>
    </source>
</evidence>
<dbReference type="PANTHER" id="PTHR43272:SF33">
    <property type="entry name" value="AMP-BINDING DOMAIN-CONTAINING PROTEIN-RELATED"/>
    <property type="match status" value="1"/>
</dbReference>
<dbReference type="Proteomes" id="UP001161757">
    <property type="component" value="Unassembled WGS sequence"/>
</dbReference>
<evidence type="ECO:0000313" key="6">
    <source>
        <dbReference type="Proteomes" id="UP001161757"/>
    </source>
</evidence>
<dbReference type="SUPFAM" id="SSF56801">
    <property type="entry name" value="Acetyl-CoA synthetase-like"/>
    <property type="match status" value="1"/>
</dbReference>
<protein>
    <submittedName>
        <fullName evidence="5">Medium-chain fatty acid-CoA ligase faa2</fullName>
        <ecNumber evidence="5">6.2.1.3</ecNumber>
    </submittedName>
</protein>
<evidence type="ECO:0000256" key="2">
    <source>
        <dbReference type="ARBA" id="ARBA00022840"/>
    </source>
</evidence>
<proteinExistence type="predicted"/>
<feature type="region of interest" description="Disordered" evidence="3">
    <location>
        <begin position="19"/>
        <end position="43"/>
    </location>
</feature>
<name>A0AAN6ISP8_EXODE</name>
<dbReference type="Pfam" id="PF00501">
    <property type="entry name" value="AMP-binding"/>
    <property type="match status" value="1"/>
</dbReference>